<protein>
    <recommendedName>
        <fullName evidence="3 6">Origin recognition complex subunit 2</fullName>
    </recommendedName>
</protein>
<gene>
    <name evidence="10" type="primary">100638208</name>
</gene>
<proteinExistence type="inferred from homology"/>
<dbReference type="EnsemblMetazoa" id="Aqu2.1.36069_001">
    <property type="protein sequence ID" value="Aqu2.1.36069_001"/>
    <property type="gene ID" value="Aqu2.1.36069"/>
</dbReference>
<feature type="domain" description="Origin recognition complex subunit 2 RecA-like" evidence="8">
    <location>
        <begin position="157"/>
        <end position="316"/>
    </location>
</feature>
<evidence type="ECO:0000259" key="9">
    <source>
        <dbReference type="Pfam" id="PF24882"/>
    </source>
</evidence>
<dbReference type="Pfam" id="PF24882">
    <property type="entry name" value="WHD_ORC2"/>
    <property type="match status" value="1"/>
</dbReference>
<dbReference type="PANTHER" id="PTHR14052">
    <property type="entry name" value="ORIGIN RECOGNITION COMPLEX SUBUNIT 2"/>
    <property type="match status" value="1"/>
</dbReference>
<dbReference type="GO" id="GO:0003688">
    <property type="term" value="F:DNA replication origin binding"/>
    <property type="evidence" value="ECO:0007669"/>
    <property type="project" value="UniProtKB-UniRule"/>
</dbReference>
<feature type="region of interest" description="Disordered" evidence="7">
    <location>
        <begin position="1"/>
        <end position="84"/>
    </location>
</feature>
<evidence type="ECO:0000259" key="8">
    <source>
        <dbReference type="Pfam" id="PF04084"/>
    </source>
</evidence>
<comment type="subcellular location">
    <subcellularLocation>
        <location evidence="1 6">Nucleus</location>
    </subcellularLocation>
</comment>
<dbReference type="GO" id="GO:0006260">
    <property type="term" value="P:DNA replication"/>
    <property type="evidence" value="ECO:0007669"/>
    <property type="project" value="UniProtKB-UniRule"/>
</dbReference>
<dbReference type="InterPro" id="IPR056772">
    <property type="entry name" value="RecA-like_ORC2"/>
</dbReference>
<dbReference type="OrthoDB" id="20198at2759"/>
<dbReference type="InterPro" id="IPR007220">
    <property type="entry name" value="ORC2"/>
</dbReference>
<keyword evidence="5 6" id="KW-0539">Nucleus</keyword>
<dbReference type="EnsemblMetazoa" id="XM_003385368.3">
    <property type="protein sequence ID" value="XP_003385416.1"/>
    <property type="gene ID" value="LOC100638208"/>
</dbReference>
<evidence type="ECO:0000313" key="10">
    <source>
        <dbReference type="EnsemblMetazoa" id="Aqu2.1.36069_001"/>
    </source>
</evidence>
<evidence type="ECO:0000256" key="2">
    <source>
        <dbReference type="ARBA" id="ARBA00007421"/>
    </source>
</evidence>
<feature type="domain" description="Origin recognition complex subunit 2 winged-helix" evidence="9">
    <location>
        <begin position="374"/>
        <end position="431"/>
    </location>
</feature>
<dbReference type="Proteomes" id="UP000007879">
    <property type="component" value="Unassembled WGS sequence"/>
</dbReference>
<organism evidence="10">
    <name type="scientific">Amphimedon queenslandica</name>
    <name type="common">Sponge</name>
    <dbReference type="NCBI Taxonomy" id="400682"/>
    <lineage>
        <taxon>Eukaryota</taxon>
        <taxon>Metazoa</taxon>
        <taxon>Porifera</taxon>
        <taxon>Demospongiae</taxon>
        <taxon>Heteroscleromorpha</taxon>
        <taxon>Haplosclerida</taxon>
        <taxon>Niphatidae</taxon>
        <taxon>Amphimedon</taxon>
    </lineage>
</organism>
<evidence type="ECO:0000256" key="6">
    <source>
        <dbReference type="RuleBase" id="RU368084"/>
    </source>
</evidence>
<evidence type="ECO:0000256" key="4">
    <source>
        <dbReference type="ARBA" id="ARBA00022705"/>
    </source>
</evidence>
<accession>A0A1X7V8F8</accession>
<dbReference type="KEGG" id="aqu:100638208"/>
<evidence type="ECO:0000256" key="7">
    <source>
        <dbReference type="SAM" id="MobiDB-lite"/>
    </source>
</evidence>
<dbReference type="Pfam" id="PF04084">
    <property type="entry name" value="RecA-like_ORC2"/>
    <property type="match status" value="1"/>
</dbReference>
<dbReference type="InterPro" id="IPR056773">
    <property type="entry name" value="WHD_ORC2"/>
</dbReference>
<name>A0A1X7V8F8_AMPQE</name>
<comment type="similarity">
    <text evidence="2 6">Belongs to the ORC2 family.</text>
</comment>
<evidence type="ECO:0000256" key="1">
    <source>
        <dbReference type="ARBA" id="ARBA00004123"/>
    </source>
</evidence>
<evidence type="ECO:0000313" key="11">
    <source>
        <dbReference type="Proteomes" id="UP000007879"/>
    </source>
</evidence>
<sequence length="442" mass="50025">MSSLSCRRPQESENKSLRSGCKRRRVQHSENESPSYSVDASQDDSSDNSSEAQILTPTPPSPLPVDENECPASDGSDAELEMEPDQLSQPIFTSTFNPLAPLSGFTGSVDQHCVTEDIVESYFARKTVGNQKVEMYPNIDESLRQEYLGVESDSFDLFDVYRGLFEYWHCQLKSGFNVLLHGIGSKIKLLSEFRSTCLSNCHLMVVYGFFPALSLKEILNTVTSDIFEHSGHFKSLTEQCKFICSLLCDKKSSVKELFLLIHNIDGRSLQDKKMQEVLSLLVTCPSIHIIASTDHPRASLLWDEITMSRFNWVWHHTPTYESYDTELSYDKSGTFQRSDALVISSFNHVMSSLTPNARGVFQVLANVLLEHKDDTTFSGLSFTELYQKCRERFLVSSDVSLRAQLTEFKDHKLIQFKKGQDGTEILTIPFKLSIVEQLIDAQ</sequence>
<dbReference type="InParanoid" id="A0A1X7V8F8"/>
<dbReference type="eggNOG" id="KOG2928">
    <property type="taxonomic scope" value="Eukaryota"/>
</dbReference>
<dbReference type="PANTHER" id="PTHR14052:SF0">
    <property type="entry name" value="ORIGIN RECOGNITION COMPLEX SUBUNIT 2"/>
    <property type="match status" value="1"/>
</dbReference>
<dbReference type="STRING" id="400682.A0A1X7V8F8"/>
<dbReference type="GO" id="GO:0005664">
    <property type="term" value="C:nuclear origin of replication recognition complex"/>
    <property type="evidence" value="ECO:0007669"/>
    <property type="project" value="UniProtKB-UniRule"/>
</dbReference>
<dbReference type="AlphaFoldDB" id="A0A1X7V8F8"/>
<evidence type="ECO:0000256" key="5">
    <source>
        <dbReference type="ARBA" id="ARBA00023242"/>
    </source>
</evidence>
<evidence type="ECO:0000256" key="3">
    <source>
        <dbReference type="ARBA" id="ARBA00019080"/>
    </source>
</evidence>
<comment type="subunit">
    <text evidence="6">Component of the origin recognition complex (ORC).</text>
</comment>
<reference evidence="11" key="1">
    <citation type="journal article" date="2010" name="Nature">
        <title>The Amphimedon queenslandica genome and the evolution of animal complexity.</title>
        <authorList>
            <person name="Srivastava M."/>
            <person name="Simakov O."/>
            <person name="Chapman J."/>
            <person name="Fahey B."/>
            <person name="Gauthier M.E."/>
            <person name="Mitros T."/>
            <person name="Richards G.S."/>
            <person name="Conaco C."/>
            <person name="Dacre M."/>
            <person name="Hellsten U."/>
            <person name="Larroux C."/>
            <person name="Putnam N.H."/>
            <person name="Stanke M."/>
            <person name="Adamska M."/>
            <person name="Darling A."/>
            <person name="Degnan S.M."/>
            <person name="Oakley T.H."/>
            <person name="Plachetzki D.C."/>
            <person name="Zhai Y."/>
            <person name="Adamski M."/>
            <person name="Calcino A."/>
            <person name="Cummins S.F."/>
            <person name="Goodstein D.M."/>
            <person name="Harris C."/>
            <person name="Jackson D.J."/>
            <person name="Leys S.P."/>
            <person name="Shu S."/>
            <person name="Woodcroft B.J."/>
            <person name="Vervoort M."/>
            <person name="Kosik K.S."/>
            <person name="Manning G."/>
            <person name="Degnan B.M."/>
            <person name="Rokhsar D.S."/>
        </authorList>
    </citation>
    <scope>NUCLEOTIDE SEQUENCE [LARGE SCALE GENOMIC DNA]</scope>
</reference>
<keyword evidence="11" id="KW-1185">Reference proteome</keyword>
<comment type="function">
    <text evidence="6">Component of the origin recognition complex (ORC) that binds origins of replication. DNA-binding is ATP-dependent. ORC is required to assemble the pre-replication complex necessary to initiate DNA replication.</text>
</comment>
<reference evidence="10" key="2">
    <citation type="submission" date="2017-05" db="UniProtKB">
        <authorList>
            <consortium name="EnsemblMetazoa"/>
        </authorList>
    </citation>
    <scope>IDENTIFICATION</scope>
</reference>
<keyword evidence="4 6" id="KW-0235">DNA replication</keyword>